<name>A0A0A9D5E3_ARUDO</name>
<reference evidence="1" key="2">
    <citation type="journal article" date="2015" name="Data Brief">
        <title>Shoot transcriptome of the giant reed, Arundo donax.</title>
        <authorList>
            <person name="Barrero R.A."/>
            <person name="Guerrero F.D."/>
            <person name="Moolhuijzen P."/>
            <person name="Goolsby J.A."/>
            <person name="Tidwell J."/>
            <person name="Bellgard S.E."/>
            <person name="Bellgard M.I."/>
        </authorList>
    </citation>
    <scope>NUCLEOTIDE SEQUENCE</scope>
    <source>
        <tissue evidence="1">Shoot tissue taken approximately 20 cm above the soil surface</tissue>
    </source>
</reference>
<dbReference type="AlphaFoldDB" id="A0A0A9D5E3"/>
<reference evidence="1" key="1">
    <citation type="submission" date="2014-09" db="EMBL/GenBank/DDBJ databases">
        <authorList>
            <person name="Magalhaes I.L.F."/>
            <person name="Oliveira U."/>
            <person name="Santos F.R."/>
            <person name="Vidigal T.H.D.A."/>
            <person name="Brescovit A.D."/>
            <person name="Santos A.J."/>
        </authorList>
    </citation>
    <scope>NUCLEOTIDE SEQUENCE</scope>
    <source>
        <tissue evidence="1">Shoot tissue taken approximately 20 cm above the soil surface</tissue>
    </source>
</reference>
<organism evidence="1">
    <name type="scientific">Arundo donax</name>
    <name type="common">Giant reed</name>
    <name type="synonym">Donax arundinaceus</name>
    <dbReference type="NCBI Taxonomy" id="35708"/>
    <lineage>
        <taxon>Eukaryota</taxon>
        <taxon>Viridiplantae</taxon>
        <taxon>Streptophyta</taxon>
        <taxon>Embryophyta</taxon>
        <taxon>Tracheophyta</taxon>
        <taxon>Spermatophyta</taxon>
        <taxon>Magnoliopsida</taxon>
        <taxon>Liliopsida</taxon>
        <taxon>Poales</taxon>
        <taxon>Poaceae</taxon>
        <taxon>PACMAD clade</taxon>
        <taxon>Arundinoideae</taxon>
        <taxon>Arundineae</taxon>
        <taxon>Arundo</taxon>
    </lineage>
</organism>
<protein>
    <submittedName>
        <fullName evidence="1">Uncharacterized protein</fullName>
    </submittedName>
</protein>
<evidence type="ECO:0000313" key="1">
    <source>
        <dbReference type="EMBL" id="JAD78957.1"/>
    </source>
</evidence>
<accession>A0A0A9D5E3</accession>
<dbReference type="EMBL" id="GBRH01218938">
    <property type="protein sequence ID" value="JAD78957.1"/>
    <property type="molecule type" value="Transcribed_RNA"/>
</dbReference>
<sequence>MGLKEGPGEIASGHAITSALKASSAARCASTLTLAFLLTASCHLPRRK</sequence>
<proteinExistence type="predicted"/>